<dbReference type="Gene3D" id="3.40.50.10190">
    <property type="entry name" value="BRCT domain"/>
    <property type="match status" value="1"/>
</dbReference>
<sequence length="835" mass="91027">MTTPALRRSGRNLQPPASTRSSQIASRRTVSAPKLRGTSKASDSTTVDNVLKSSKPTGTTAKVSLKKSVRFADASGGPVCNKENDIPSEDELVAATITPTPMKTIPATPKASVVKSVPKSLSRSHQRSISQPLNFDQSTDLKRKYFSEDETPKSRRKMVRVQAAEPESPTMNRKMVIPTPKLTVTSARKPSSAMTPSSKLMASVLETPAKRPTRPLKDTTPAVRAPITEENPFQSAVKTGPLRMSGIKKSSTDIFNSTDSFVCPSDSSKGWQFDSRLSANSAASLSALATPARRPASGLMSASTVAGGKQTSNLSRSLMSCPPKRAGLPMSLSTASTGQKTESALKLSSLATPARRPTFSFAEPTTSSMAKSTPPRVSPMKEPPKRGPGLSPLKSSITMYEIKENSSPLRDRSISPTRRSMHSPERKSMQSPERDSSYLRRSKGPSFTYSVPKKRNSVPSPTKSASPPKIAEVADQIRRKISEIREQKSNMPQNQPSPTNRKLDFGRLEALVKKSPKKSDFDIFVDKPKPTTNAYNYDSELGEDSMTTDEVFGKSPPKTLGTRRESGLFLTSPDRSVSIGPFTTRLEKKSSPLRKEYECDIRRESGLQLGKSPSGNFFLDTMHQSNLTATTPSLMHKHTIIVPLKDCIEELEESDDENENEIAESVVPTAQSIKGPLQDMVIFVEIRTLDGSDASASFVQELIALGAKIVRRWRLNTFGKTDAEINPMGVNLVVFKDGNTQAISKAKRVGVPCVGVAWIKQCSAIKEKVPFDDFLVNEQKGPYSAKKQRRNSLAPKLHKCVTPMKDTKKASRFITDGPVSTPVTPEKSLRSVKGA</sequence>
<feature type="compositionally biased region" description="Basic and acidic residues" evidence="1">
    <location>
        <begin position="422"/>
        <end position="438"/>
    </location>
</feature>
<reference evidence="3 4" key="1">
    <citation type="submission" date="2019-10" db="EMBL/GenBank/DDBJ databases">
        <authorList>
            <person name="Palmer J.M."/>
        </authorList>
    </citation>
    <scope>NUCLEOTIDE SEQUENCE [LARGE SCALE GENOMIC DNA]</scope>
    <source>
        <strain evidence="3 4">TWF694</strain>
    </source>
</reference>
<dbReference type="InterPro" id="IPR036420">
    <property type="entry name" value="BRCT_dom_sf"/>
</dbReference>
<feature type="compositionally biased region" description="Polar residues" evidence="1">
    <location>
        <begin position="119"/>
        <end position="138"/>
    </location>
</feature>
<feature type="compositionally biased region" description="Polar residues" evidence="1">
    <location>
        <begin position="39"/>
        <end position="60"/>
    </location>
</feature>
<gene>
    <name evidence="3" type="ORF">TWF694_010143</name>
</gene>
<dbReference type="InterPro" id="IPR001357">
    <property type="entry name" value="BRCT_dom"/>
</dbReference>
<feature type="compositionally biased region" description="Basic and acidic residues" evidence="1">
    <location>
        <begin position="401"/>
        <end position="413"/>
    </location>
</feature>
<feature type="region of interest" description="Disordered" evidence="1">
    <location>
        <begin position="290"/>
        <end position="472"/>
    </location>
</feature>
<feature type="compositionally biased region" description="Basic and acidic residues" evidence="1">
    <location>
        <begin position="139"/>
        <end position="153"/>
    </location>
</feature>
<dbReference type="PROSITE" id="PS50172">
    <property type="entry name" value="BRCT"/>
    <property type="match status" value="1"/>
</dbReference>
<evidence type="ECO:0000256" key="1">
    <source>
        <dbReference type="SAM" id="MobiDB-lite"/>
    </source>
</evidence>
<feature type="compositionally biased region" description="Polar residues" evidence="1">
    <location>
        <begin position="11"/>
        <end position="29"/>
    </location>
</feature>
<feature type="compositionally biased region" description="Polar residues" evidence="1">
    <location>
        <begin position="182"/>
        <end position="200"/>
    </location>
</feature>
<dbReference type="EMBL" id="JAVHJO010000007">
    <property type="protein sequence ID" value="KAK6538564.1"/>
    <property type="molecule type" value="Genomic_DNA"/>
</dbReference>
<dbReference type="SUPFAM" id="SSF52113">
    <property type="entry name" value="BRCT domain"/>
    <property type="match status" value="1"/>
</dbReference>
<dbReference type="Proteomes" id="UP001365542">
    <property type="component" value="Unassembled WGS sequence"/>
</dbReference>
<name>A0AAV9X9Z5_9PEZI</name>
<feature type="region of interest" description="Disordered" evidence="1">
    <location>
        <begin position="1"/>
        <end position="60"/>
    </location>
</feature>
<accession>A0AAV9X9Z5</accession>
<evidence type="ECO:0000259" key="2">
    <source>
        <dbReference type="PROSITE" id="PS50172"/>
    </source>
</evidence>
<dbReference type="AlphaFoldDB" id="A0AAV9X9Z5"/>
<keyword evidence="4" id="KW-1185">Reference proteome</keyword>
<feature type="domain" description="BRCT" evidence="2">
    <location>
        <begin position="672"/>
        <end position="776"/>
    </location>
</feature>
<feature type="region of interest" description="Disordered" evidence="1">
    <location>
        <begin position="814"/>
        <end position="835"/>
    </location>
</feature>
<evidence type="ECO:0000313" key="3">
    <source>
        <dbReference type="EMBL" id="KAK6538564.1"/>
    </source>
</evidence>
<feature type="region of interest" description="Disordered" evidence="1">
    <location>
        <begin position="116"/>
        <end position="200"/>
    </location>
</feature>
<feature type="compositionally biased region" description="Polar residues" evidence="1">
    <location>
        <begin position="300"/>
        <end position="318"/>
    </location>
</feature>
<feature type="compositionally biased region" description="Polar residues" evidence="1">
    <location>
        <begin position="331"/>
        <end position="342"/>
    </location>
</feature>
<organism evidence="3 4">
    <name type="scientific">Orbilia ellipsospora</name>
    <dbReference type="NCBI Taxonomy" id="2528407"/>
    <lineage>
        <taxon>Eukaryota</taxon>
        <taxon>Fungi</taxon>
        <taxon>Dikarya</taxon>
        <taxon>Ascomycota</taxon>
        <taxon>Pezizomycotina</taxon>
        <taxon>Orbiliomycetes</taxon>
        <taxon>Orbiliales</taxon>
        <taxon>Orbiliaceae</taxon>
        <taxon>Orbilia</taxon>
    </lineage>
</organism>
<proteinExistence type="predicted"/>
<feature type="region of interest" description="Disordered" evidence="1">
    <location>
        <begin position="546"/>
        <end position="565"/>
    </location>
</feature>
<dbReference type="CDD" id="cd17716">
    <property type="entry name" value="BRCT_microcephalin_rpt1"/>
    <property type="match status" value="1"/>
</dbReference>
<evidence type="ECO:0000313" key="4">
    <source>
        <dbReference type="Proteomes" id="UP001365542"/>
    </source>
</evidence>
<protein>
    <recommendedName>
        <fullName evidence="2">BRCT domain-containing protein</fullName>
    </recommendedName>
</protein>
<comment type="caution">
    <text evidence="3">The sequence shown here is derived from an EMBL/GenBank/DDBJ whole genome shotgun (WGS) entry which is preliminary data.</text>
</comment>